<proteinExistence type="predicted"/>
<evidence type="ECO:0000313" key="3">
    <source>
        <dbReference type="Proteomes" id="UP000197065"/>
    </source>
</evidence>
<keyword evidence="2" id="KW-0238">DNA-binding</keyword>
<protein>
    <submittedName>
        <fullName evidence="2">Predicted DNA-binding protein, contains Ribbon-helix-helix (RHH) domain</fullName>
    </submittedName>
</protein>
<dbReference type="GO" id="GO:0003677">
    <property type="term" value="F:DNA binding"/>
    <property type="evidence" value="ECO:0007669"/>
    <property type="project" value="UniProtKB-KW"/>
</dbReference>
<dbReference type="Proteomes" id="UP000197065">
    <property type="component" value="Unassembled WGS sequence"/>
</dbReference>
<accession>A0A212RZS1</accession>
<dbReference type="Pfam" id="PF13467">
    <property type="entry name" value="RHH_4"/>
    <property type="match status" value="1"/>
</dbReference>
<gene>
    <name evidence="2" type="ORF">SAMN07250955_11845</name>
</gene>
<sequence>MCRIYAGIDPYDCEALTRSVRLNGHVTSIRLERRFWAIVDDMAAAQGKSTPCFLGVLYDEILDLHGEVRNFASHLRVASTIFCSVHNGPAAIAAE</sequence>
<evidence type="ECO:0000313" key="2">
    <source>
        <dbReference type="EMBL" id="SNB78337.1"/>
    </source>
</evidence>
<keyword evidence="3" id="KW-1185">Reference proteome</keyword>
<dbReference type="InterPro" id="IPR027373">
    <property type="entry name" value="RHH_dom"/>
</dbReference>
<dbReference type="AlphaFoldDB" id="A0A212RZS1"/>
<reference evidence="2 3" key="1">
    <citation type="submission" date="2017-06" db="EMBL/GenBank/DDBJ databases">
        <authorList>
            <person name="Kim H.J."/>
            <person name="Triplett B.A."/>
        </authorList>
    </citation>
    <scope>NUCLEOTIDE SEQUENCE [LARGE SCALE GENOMIC DNA]</scope>
    <source>
        <strain evidence="2 3">B29T1</strain>
    </source>
</reference>
<dbReference type="InterPro" id="IPR038268">
    <property type="entry name" value="RHH_sf"/>
</dbReference>
<dbReference type="OrthoDB" id="5458732at2"/>
<name>A0A212RZS1_9PROT</name>
<feature type="domain" description="Ribbon-helix-helix" evidence="1">
    <location>
        <begin position="17"/>
        <end position="78"/>
    </location>
</feature>
<organism evidence="2 3">
    <name type="scientific">Arboricoccus pini</name>
    <dbReference type="NCBI Taxonomy" id="1963835"/>
    <lineage>
        <taxon>Bacteria</taxon>
        <taxon>Pseudomonadati</taxon>
        <taxon>Pseudomonadota</taxon>
        <taxon>Alphaproteobacteria</taxon>
        <taxon>Geminicoccales</taxon>
        <taxon>Geminicoccaceae</taxon>
        <taxon>Arboricoccus</taxon>
    </lineage>
</organism>
<evidence type="ECO:0000259" key="1">
    <source>
        <dbReference type="Pfam" id="PF13467"/>
    </source>
</evidence>
<dbReference type="RefSeq" id="WP_088562860.1">
    <property type="nucleotide sequence ID" value="NZ_FYEH01000018.1"/>
</dbReference>
<dbReference type="EMBL" id="FYEH01000018">
    <property type="protein sequence ID" value="SNB78337.1"/>
    <property type="molecule type" value="Genomic_DNA"/>
</dbReference>
<dbReference type="Gene3D" id="1.10.3990.20">
    <property type="entry name" value="protein bp1543"/>
    <property type="match status" value="1"/>
</dbReference>